<proteinExistence type="predicted"/>
<dbReference type="EMBL" id="JYDQ01000367">
    <property type="protein sequence ID" value="KRY08080.1"/>
    <property type="molecule type" value="Genomic_DNA"/>
</dbReference>
<evidence type="ECO:0000313" key="2">
    <source>
        <dbReference type="Proteomes" id="UP000054783"/>
    </source>
</evidence>
<protein>
    <submittedName>
        <fullName evidence="1">Uncharacterized protein</fullName>
    </submittedName>
</protein>
<dbReference type="AlphaFoldDB" id="A0A0V0Z6G0"/>
<dbReference type="Proteomes" id="UP000054783">
    <property type="component" value="Unassembled WGS sequence"/>
</dbReference>
<sequence length="145" mass="16112">MINVHIFNAHLFLSQLRYQRPAALLRSPQWDLKQGLFSSTAPAPPPALLPVNGDFPRRSLLVPCWPETGFKEMTLSICVEMDRQLCKFAIDVVLRLCFGANLVVIVTPEEEQFAVTPLTSSFGVAPFISLGIIHLKLISIKSVPL</sequence>
<keyword evidence="2" id="KW-1185">Reference proteome</keyword>
<organism evidence="1 2">
    <name type="scientific">Trichinella patagoniensis</name>
    <dbReference type="NCBI Taxonomy" id="990121"/>
    <lineage>
        <taxon>Eukaryota</taxon>
        <taxon>Metazoa</taxon>
        <taxon>Ecdysozoa</taxon>
        <taxon>Nematoda</taxon>
        <taxon>Enoplea</taxon>
        <taxon>Dorylaimia</taxon>
        <taxon>Trichinellida</taxon>
        <taxon>Trichinellidae</taxon>
        <taxon>Trichinella</taxon>
    </lineage>
</organism>
<accession>A0A0V0Z6G0</accession>
<reference evidence="1 2" key="1">
    <citation type="submission" date="2015-01" db="EMBL/GenBank/DDBJ databases">
        <title>Evolution of Trichinella species and genotypes.</title>
        <authorList>
            <person name="Korhonen P.K."/>
            <person name="Edoardo P."/>
            <person name="Giuseppe L.R."/>
            <person name="Gasser R.B."/>
        </authorList>
    </citation>
    <scope>NUCLEOTIDE SEQUENCE [LARGE SCALE GENOMIC DNA]</scope>
    <source>
        <strain evidence="1">ISS2496</strain>
    </source>
</reference>
<comment type="caution">
    <text evidence="1">The sequence shown here is derived from an EMBL/GenBank/DDBJ whole genome shotgun (WGS) entry which is preliminary data.</text>
</comment>
<name>A0A0V0Z6G0_9BILA</name>
<evidence type="ECO:0000313" key="1">
    <source>
        <dbReference type="EMBL" id="KRY08080.1"/>
    </source>
</evidence>
<gene>
    <name evidence="1" type="ORF">T12_16809</name>
</gene>